<comment type="pathway">
    <text evidence="3">Carbohydrate biosynthesis; gluconeogenesis.</text>
</comment>
<dbReference type="Gene3D" id="3.50.30.10">
    <property type="entry name" value="Phosphohistidine domain"/>
    <property type="match status" value="1"/>
</dbReference>
<keyword evidence="17" id="KW-0670">Pyruvate</keyword>
<dbReference type="GO" id="GO:0006094">
    <property type="term" value="P:gluconeogenesis"/>
    <property type="evidence" value="ECO:0007669"/>
    <property type="project" value="UniProtKB-UniPathway"/>
</dbReference>
<evidence type="ECO:0000256" key="6">
    <source>
        <dbReference type="ARBA" id="ARBA00021623"/>
    </source>
</evidence>
<dbReference type="InterPro" id="IPR036637">
    <property type="entry name" value="Phosphohistidine_dom_sf"/>
</dbReference>
<evidence type="ECO:0000259" key="15">
    <source>
        <dbReference type="Pfam" id="PF00391"/>
    </source>
</evidence>
<protein>
    <recommendedName>
        <fullName evidence="6">Phosphoenolpyruvate synthase</fullName>
        <ecNumber evidence="5">2.7.9.2</ecNumber>
    </recommendedName>
    <alternativeName>
        <fullName evidence="13">Pyruvate, water dikinase</fullName>
    </alternativeName>
</protein>
<evidence type="ECO:0000256" key="5">
    <source>
        <dbReference type="ARBA" id="ARBA00011996"/>
    </source>
</evidence>
<dbReference type="Gene3D" id="3.30.470.20">
    <property type="entry name" value="ATP-grasp fold, B domain"/>
    <property type="match status" value="1"/>
</dbReference>
<evidence type="ECO:0000256" key="2">
    <source>
        <dbReference type="ARBA" id="ARBA00002988"/>
    </source>
</evidence>
<dbReference type="RefSeq" id="WP_092377542.1">
    <property type="nucleotide sequence ID" value="NZ_FORX01000018.1"/>
</dbReference>
<dbReference type="PANTHER" id="PTHR43030:SF1">
    <property type="entry name" value="PHOSPHOENOLPYRUVATE SYNTHASE"/>
    <property type="match status" value="1"/>
</dbReference>
<dbReference type="InterPro" id="IPR002192">
    <property type="entry name" value="PPDK_AMP/ATP-bd"/>
</dbReference>
<feature type="domain" description="Pyruvate phosphate dikinase AMP/ATP-binding" evidence="16">
    <location>
        <begin position="129"/>
        <end position="423"/>
    </location>
</feature>
<dbReference type="InterPro" id="IPR006319">
    <property type="entry name" value="PEP_synth"/>
</dbReference>
<dbReference type="GO" id="GO:0005524">
    <property type="term" value="F:ATP binding"/>
    <property type="evidence" value="ECO:0007669"/>
    <property type="project" value="UniProtKB-KW"/>
</dbReference>
<evidence type="ECO:0000256" key="4">
    <source>
        <dbReference type="ARBA" id="ARBA00007837"/>
    </source>
</evidence>
<dbReference type="UniPathway" id="UPA00138"/>
<dbReference type="GO" id="GO:0046872">
    <property type="term" value="F:metal ion binding"/>
    <property type="evidence" value="ECO:0007669"/>
    <property type="project" value="UniProtKB-KW"/>
</dbReference>
<comment type="catalytic activity">
    <reaction evidence="14">
        <text>pyruvate + ATP + H2O = phosphoenolpyruvate + AMP + phosphate + 2 H(+)</text>
        <dbReference type="Rhea" id="RHEA:11364"/>
        <dbReference type="ChEBI" id="CHEBI:15361"/>
        <dbReference type="ChEBI" id="CHEBI:15377"/>
        <dbReference type="ChEBI" id="CHEBI:15378"/>
        <dbReference type="ChEBI" id="CHEBI:30616"/>
        <dbReference type="ChEBI" id="CHEBI:43474"/>
        <dbReference type="ChEBI" id="CHEBI:58702"/>
        <dbReference type="ChEBI" id="CHEBI:456215"/>
        <dbReference type="EC" id="2.7.9.2"/>
    </reaction>
</comment>
<evidence type="ECO:0000256" key="1">
    <source>
        <dbReference type="ARBA" id="ARBA00001946"/>
    </source>
</evidence>
<keyword evidence="7" id="KW-0808">Transferase</keyword>
<accession>A0A1I3XYL4</accession>
<comment type="function">
    <text evidence="2">Catalyzes the phosphorylation of pyruvate to phosphoenolpyruvate.</text>
</comment>
<evidence type="ECO:0000256" key="14">
    <source>
        <dbReference type="ARBA" id="ARBA00047700"/>
    </source>
</evidence>
<dbReference type="Proteomes" id="UP000198635">
    <property type="component" value="Unassembled WGS sequence"/>
</dbReference>
<dbReference type="SUPFAM" id="SSF56059">
    <property type="entry name" value="Glutathione synthetase ATP-binding domain-like"/>
    <property type="match status" value="1"/>
</dbReference>
<dbReference type="InterPro" id="IPR013815">
    <property type="entry name" value="ATP_grasp_subdomain_1"/>
</dbReference>
<keyword evidence="8" id="KW-0479">Metal-binding</keyword>
<dbReference type="Pfam" id="PF01326">
    <property type="entry name" value="PPDK_N"/>
    <property type="match status" value="1"/>
</dbReference>
<keyword evidence="9" id="KW-0547">Nucleotide-binding</keyword>
<dbReference type="EC" id="2.7.9.2" evidence="5"/>
<sequence length="1039" mass="112272">MPFFSKQDSCKLLADQDGPASRRFRHYNAFLEHNHRALRILAELEMLDRGAGLATLAFIQRRGAELLDQVRELVGSLNQLSGHRYDGILPVFDTVADELHALMQRERPVIEGPLSLPFAQLGARDMPISGAKAANLAQITNVLGLSAPDGFVVTTAGFDLFLRENGLLDSVEKMLAEFDPGRPDSDEACNQIREKILAAPLPSALETAMQDEFRALSRRLGRKPRLAVRSSAVGEDTAASFAGQYASVLPVEEEDLPTAFRTVLASKYTPRAILYRLRYGLSDAATPMAVAVVDLVDARASGVLYTLDPSMPQAGQARIDAALGLGEQVVGGSASPDVYRVDRDTFSIAGRAIQPKDEDPENVTPALTDSGVIDLVRSGLRLEAHFGAPQDIEWAEDAQGKLVFLQSRPLGITKSGKPPSALNTEAMELLLSAGQTASPGRVSGKAVLVSPELKPEQTENAILVARTAAPDLAPYMSRVRGLITDLGGVASHLASVAREFNVPALMDTREATTKISSGQEITLLAEEAEVYLGLVPELTRKLPAREEDEGQGPIGRHLRKLLERISPLNLTDPKSPDFTPEGCRTLHDLIRFAHEKAMEEMFNISRLAGDSVVSRSMSANIPLAMHFIDLGGGLAEGLDTCAEILPEHIRSRPMAALWRGLAHPGVTWAGNVDLSGRNFMALMSGSMGPGGAMPPETKSYALVSADYLNLSVKFGYHYSNLDALCSDDSDANTLTLQFSGGAGTGSGKALRIEFLSNVLKRLGYEVNISGDMLQAALRGLDCPAMEEVLDQTGRLLGCSRLLDLAIPNQEEVQTLTEMFFRQEYDFLDRSEKRVPGFYASFGQWSLAEMDGREVIMQDGAHMGQTVSCALHFAASSVLGGRYRKFLEKRHARHYYPTAVKRDSRHEDGRIRVDVRIEAGCVDLAAGLAFGLGNVGNCLVLAVDGAAGELQLLEFVNNTRSFLARVDMQVPLGRWIGLEVTVAGKEINAAGLGGRDLSLSFTASRPVSGYVGLWTKGDTTAYFRNLETAGAPQNESGSGK</sequence>
<dbReference type="Gene3D" id="3.30.1490.20">
    <property type="entry name" value="ATP-grasp fold, A domain"/>
    <property type="match status" value="1"/>
</dbReference>
<evidence type="ECO:0000259" key="16">
    <source>
        <dbReference type="Pfam" id="PF01326"/>
    </source>
</evidence>
<evidence type="ECO:0000256" key="9">
    <source>
        <dbReference type="ARBA" id="ARBA00022741"/>
    </source>
</evidence>
<comment type="cofactor">
    <cofactor evidence="1">
        <name>Mg(2+)</name>
        <dbReference type="ChEBI" id="CHEBI:18420"/>
    </cofactor>
</comment>
<keyword evidence="10 17" id="KW-0418">Kinase</keyword>
<evidence type="ECO:0000256" key="8">
    <source>
        <dbReference type="ARBA" id="ARBA00022723"/>
    </source>
</evidence>
<reference evidence="18" key="1">
    <citation type="submission" date="2016-10" db="EMBL/GenBank/DDBJ databases">
        <authorList>
            <person name="Varghese N."/>
            <person name="Submissions S."/>
        </authorList>
    </citation>
    <scope>NUCLEOTIDE SEQUENCE [LARGE SCALE GENOMIC DNA]</scope>
    <source>
        <strain evidence="18">DSM 5918</strain>
    </source>
</reference>
<comment type="similarity">
    <text evidence="4">Belongs to the PEP-utilizing enzyme family.</text>
</comment>
<dbReference type="Pfam" id="PF00391">
    <property type="entry name" value="PEP-utilizers"/>
    <property type="match status" value="1"/>
</dbReference>
<dbReference type="SUPFAM" id="SSF52009">
    <property type="entry name" value="Phosphohistidine domain"/>
    <property type="match status" value="1"/>
</dbReference>
<evidence type="ECO:0000256" key="3">
    <source>
        <dbReference type="ARBA" id="ARBA00004742"/>
    </source>
</evidence>
<evidence type="ECO:0000313" key="17">
    <source>
        <dbReference type="EMBL" id="SFK24668.1"/>
    </source>
</evidence>
<evidence type="ECO:0000256" key="10">
    <source>
        <dbReference type="ARBA" id="ARBA00022777"/>
    </source>
</evidence>
<dbReference type="AlphaFoldDB" id="A0A1I3XYL4"/>
<organism evidence="17 18">
    <name type="scientific">Desulfomicrobium apsheronum</name>
    <dbReference type="NCBI Taxonomy" id="52560"/>
    <lineage>
        <taxon>Bacteria</taxon>
        <taxon>Pseudomonadati</taxon>
        <taxon>Thermodesulfobacteriota</taxon>
        <taxon>Desulfovibrionia</taxon>
        <taxon>Desulfovibrionales</taxon>
        <taxon>Desulfomicrobiaceae</taxon>
        <taxon>Desulfomicrobium</taxon>
    </lineage>
</organism>
<evidence type="ECO:0000313" key="18">
    <source>
        <dbReference type="Proteomes" id="UP000198635"/>
    </source>
</evidence>
<keyword evidence="18" id="KW-1185">Reference proteome</keyword>
<proteinExistence type="inferred from homology"/>
<feature type="domain" description="PEP-utilising enzyme mobile" evidence="15">
    <location>
        <begin position="459"/>
        <end position="523"/>
    </location>
</feature>
<dbReference type="PANTHER" id="PTHR43030">
    <property type="entry name" value="PHOSPHOENOLPYRUVATE SYNTHASE"/>
    <property type="match status" value="1"/>
</dbReference>
<name>A0A1I3XYL4_9BACT</name>
<dbReference type="EMBL" id="FORX01000018">
    <property type="protein sequence ID" value="SFK24668.1"/>
    <property type="molecule type" value="Genomic_DNA"/>
</dbReference>
<evidence type="ECO:0000256" key="13">
    <source>
        <dbReference type="ARBA" id="ARBA00033470"/>
    </source>
</evidence>
<dbReference type="OrthoDB" id="9760711at2"/>
<dbReference type="GO" id="GO:0008986">
    <property type="term" value="F:pyruvate, water dikinase activity"/>
    <property type="evidence" value="ECO:0007669"/>
    <property type="project" value="UniProtKB-EC"/>
</dbReference>
<dbReference type="InterPro" id="IPR008279">
    <property type="entry name" value="PEP-util_enz_mobile_dom"/>
</dbReference>
<evidence type="ECO:0000256" key="7">
    <source>
        <dbReference type="ARBA" id="ARBA00022679"/>
    </source>
</evidence>
<gene>
    <name evidence="17" type="ORF">SAMN04488082_11810</name>
</gene>
<evidence type="ECO:0000256" key="11">
    <source>
        <dbReference type="ARBA" id="ARBA00022840"/>
    </source>
</evidence>
<evidence type="ECO:0000256" key="12">
    <source>
        <dbReference type="ARBA" id="ARBA00022842"/>
    </source>
</evidence>
<dbReference type="Gene3D" id="2.60.120.560">
    <property type="entry name" value="Exo-inulinase, domain 1"/>
    <property type="match status" value="1"/>
</dbReference>
<dbReference type="STRING" id="52560.SAMN04488082_11810"/>
<keyword evidence="11" id="KW-0067">ATP-binding</keyword>
<keyword evidence="12" id="KW-0460">Magnesium</keyword>